<feature type="domain" description="ABC transporter" evidence="4">
    <location>
        <begin position="4"/>
        <end position="237"/>
    </location>
</feature>
<protein>
    <submittedName>
        <fullName evidence="5">ABC transporter ATP-binding protein</fullName>
    </submittedName>
</protein>
<evidence type="ECO:0000259" key="4">
    <source>
        <dbReference type="PROSITE" id="PS50893"/>
    </source>
</evidence>
<dbReference type="SUPFAM" id="SSF52540">
    <property type="entry name" value="P-loop containing nucleoside triphosphate hydrolases"/>
    <property type="match status" value="1"/>
</dbReference>
<name>A0ABW9FRJ3_9NOCA</name>
<gene>
    <name evidence="5" type="ORF">ABEU19_001639</name>
</gene>
<comment type="caution">
    <text evidence="5">The sequence shown here is derived from an EMBL/GenBank/DDBJ whole genome shotgun (WGS) entry which is preliminary data.</text>
</comment>
<keyword evidence="6" id="KW-1185">Reference proteome</keyword>
<dbReference type="SUPFAM" id="SSF50331">
    <property type="entry name" value="MOP-like"/>
    <property type="match status" value="1"/>
</dbReference>
<dbReference type="InterPro" id="IPR017871">
    <property type="entry name" value="ABC_transporter-like_CS"/>
</dbReference>
<evidence type="ECO:0000256" key="1">
    <source>
        <dbReference type="ARBA" id="ARBA00022448"/>
    </source>
</evidence>
<keyword evidence="1" id="KW-0813">Transport</keyword>
<dbReference type="RefSeq" id="WP_348604591.1">
    <property type="nucleotide sequence ID" value="NZ_CP157276.1"/>
</dbReference>
<dbReference type="PROSITE" id="PS50893">
    <property type="entry name" value="ABC_TRANSPORTER_2"/>
    <property type="match status" value="1"/>
</dbReference>
<dbReference type="Gene3D" id="3.40.50.300">
    <property type="entry name" value="P-loop containing nucleotide triphosphate hydrolases"/>
    <property type="match status" value="1"/>
</dbReference>
<accession>A0ABW9FRJ3</accession>
<dbReference type="Pfam" id="PF08402">
    <property type="entry name" value="TOBE_2"/>
    <property type="match status" value="1"/>
</dbReference>
<dbReference type="PROSITE" id="PS00211">
    <property type="entry name" value="ABC_TRANSPORTER_1"/>
    <property type="match status" value="1"/>
</dbReference>
<evidence type="ECO:0000313" key="5">
    <source>
        <dbReference type="EMBL" id="MFM1728166.1"/>
    </source>
</evidence>
<keyword evidence="2" id="KW-0547">Nucleotide-binding</keyword>
<keyword evidence="3 5" id="KW-0067">ATP-binding</keyword>
<dbReference type="Pfam" id="PF00005">
    <property type="entry name" value="ABC_tran"/>
    <property type="match status" value="1"/>
</dbReference>
<reference evidence="5 6" key="1">
    <citation type="submission" date="2023-11" db="EMBL/GenBank/DDBJ databases">
        <authorList>
            <person name="Val-Calvo J."/>
            <person name="Scortti M."/>
            <person name="Vazquez-Boland J."/>
        </authorList>
    </citation>
    <scope>NUCLEOTIDE SEQUENCE [LARGE SCALE GENOMIC DNA]</scope>
    <source>
        <strain evidence="5 6">DSM 46662</strain>
    </source>
</reference>
<dbReference type="GO" id="GO:0005524">
    <property type="term" value="F:ATP binding"/>
    <property type="evidence" value="ECO:0007669"/>
    <property type="project" value="UniProtKB-KW"/>
</dbReference>
<organism evidence="5 6">
    <name type="scientific">Prescottella soli</name>
    <dbReference type="NCBI Taxonomy" id="1543852"/>
    <lineage>
        <taxon>Bacteria</taxon>
        <taxon>Bacillati</taxon>
        <taxon>Actinomycetota</taxon>
        <taxon>Actinomycetes</taxon>
        <taxon>Mycobacteriales</taxon>
        <taxon>Nocardiaceae</taxon>
        <taxon>Prescottella</taxon>
    </lineage>
</organism>
<dbReference type="Proteomes" id="UP001629744">
    <property type="component" value="Unassembled WGS sequence"/>
</dbReference>
<evidence type="ECO:0000256" key="2">
    <source>
        <dbReference type="ARBA" id="ARBA00022741"/>
    </source>
</evidence>
<dbReference type="InterPro" id="IPR003439">
    <property type="entry name" value="ABC_transporter-like_ATP-bd"/>
</dbReference>
<dbReference type="InterPro" id="IPR003593">
    <property type="entry name" value="AAA+_ATPase"/>
</dbReference>
<dbReference type="InterPro" id="IPR050093">
    <property type="entry name" value="ABC_SmlMolc_Importer"/>
</dbReference>
<proteinExistence type="predicted"/>
<dbReference type="EMBL" id="JBDLNU010000002">
    <property type="protein sequence ID" value="MFM1728166.1"/>
    <property type="molecule type" value="Genomic_DNA"/>
</dbReference>
<sequence>MADLTIAAVHKTFGDVQVLKGVDIHAKSGSFVSLLGSSGCGKSTLLRCIAGLETVDSGTISVGGEDVTNLAPEHRKLSMMFQSYALLPHMSVLENVRFPLRMRGKTYGNRAAQRDLAVRALEQVQMDHLASRMPRQLSGGQQQRVALARAIVGGPRLILLDEPLSNLDARLREDMQVELVSLQRSLGVTTVFVTHDQDEALSMSDQVVLMHGGVVEQAGTPEDLYGNPDTRFAADFLGAANLLAVTGVSGSRASVGAATVPSPEDFGGEALLMIRQEDIRVDAPEGCDARLTAVVRSRVFRGSELLLVLDAAGQELRVVAPTSTIAYPDSEVTLSWRSAHSRILPK</sequence>
<evidence type="ECO:0000256" key="3">
    <source>
        <dbReference type="ARBA" id="ARBA00022840"/>
    </source>
</evidence>
<dbReference type="InterPro" id="IPR027417">
    <property type="entry name" value="P-loop_NTPase"/>
</dbReference>
<dbReference type="PANTHER" id="PTHR42781">
    <property type="entry name" value="SPERMIDINE/PUTRESCINE IMPORT ATP-BINDING PROTEIN POTA"/>
    <property type="match status" value="1"/>
</dbReference>
<dbReference type="InterPro" id="IPR008995">
    <property type="entry name" value="Mo/tungstate-bd_C_term_dom"/>
</dbReference>
<evidence type="ECO:0000313" key="6">
    <source>
        <dbReference type="Proteomes" id="UP001629744"/>
    </source>
</evidence>
<dbReference type="SMART" id="SM00382">
    <property type="entry name" value="AAA"/>
    <property type="match status" value="1"/>
</dbReference>
<dbReference type="PANTHER" id="PTHR42781:SF4">
    <property type="entry name" value="SPERMIDINE_PUTRESCINE IMPORT ATP-BINDING PROTEIN POTA"/>
    <property type="match status" value="1"/>
</dbReference>
<dbReference type="InterPro" id="IPR013611">
    <property type="entry name" value="Transp-assoc_OB_typ2"/>
</dbReference>